<dbReference type="PANTHER" id="PTHR24171">
    <property type="entry name" value="ANKYRIN REPEAT DOMAIN-CONTAINING PROTEIN 39-RELATED"/>
    <property type="match status" value="1"/>
</dbReference>
<feature type="region of interest" description="Disordered" evidence="4">
    <location>
        <begin position="29"/>
        <end position="51"/>
    </location>
</feature>
<accession>A0ABW2WTQ3</accession>
<sequence>MSPTRRAALLIVPLVGLAAVATACGAQPDGDAAGHKPSVTGSGALSTKRSAADRELLEAARSGDTGGVRGAIERGADLETRDESRRTPLLLAAAGDHVSSAGILVDAGADPDALDQQHDTPWLVTGVTGIAAMARTLAAAGPDYTVVNRYGGTSLIPAGEHGHVAYVREVTTNPDIDLDVNHINVLGWTALLEAVILGDGGEDHQETVKLLLAAGADPAIADKTGTTALQHAQQRGFDEIARLLGR</sequence>
<feature type="repeat" description="ANK" evidence="3">
    <location>
        <begin position="84"/>
        <end position="116"/>
    </location>
</feature>
<reference evidence="7" key="1">
    <citation type="journal article" date="2019" name="Int. J. Syst. Evol. Microbiol.">
        <title>The Global Catalogue of Microorganisms (GCM) 10K type strain sequencing project: providing services to taxonomists for standard genome sequencing and annotation.</title>
        <authorList>
            <consortium name="The Broad Institute Genomics Platform"/>
            <consortium name="The Broad Institute Genome Sequencing Center for Infectious Disease"/>
            <person name="Wu L."/>
            <person name="Ma J."/>
        </authorList>
    </citation>
    <scope>NUCLEOTIDE SEQUENCE [LARGE SCALE GENOMIC DNA]</scope>
    <source>
        <strain evidence="7">JCM 12607</strain>
    </source>
</reference>
<gene>
    <name evidence="6" type="ORF">ACFQ2K_11625</name>
</gene>
<dbReference type="Pfam" id="PF00023">
    <property type="entry name" value="Ank"/>
    <property type="match status" value="1"/>
</dbReference>
<feature type="chain" id="PRO_5046518511" evidence="5">
    <location>
        <begin position="24"/>
        <end position="246"/>
    </location>
</feature>
<evidence type="ECO:0000256" key="1">
    <source>
        <dbReference type="ARBA" id="ARBA00022737"/>
    </source>
</evidence>
<evidence type="ECO:0000313" key="6">
    <source>
        <dbReference type="EMBL" id="MFD0623355.1"/>
    </source>
</evidence>
<keyword evidence="2 3" id="KW-0040">ANK repeat</keyword>
<dbReference type="InterPro" id="IPR036770">
    <property type="entry name" value="Ankyrin_rpt-contain_sf"/>
</dbReference>
<dbReference type="InterPro" id="IPR002110">
    <property type="entry name" value="Ankyrin_rpt"/>
</dbReference>
<keyword evidence="5" id="KW-0732">Signal</keyword>
<dbReference type="Pfam" id="PF12796">
    <property type="entry name" value="Ank_2"/>
    <property type="match status" value="1"/>
</dbReference>
<organism evidence="6 7">
    <name type="scientific">Streptomyces sanglieri</name>
    <dbReference type="NCBI Taxonomy" id="193460"/>
    <lineage>
        <taxon>Bacteria</taxon>
        <taxon>Bacillati</taxon>
        <taxon>Actinomycetota</taxon>
        <taxon>Actinomycetes</taxon>
        <taxon>Kitasatosporales</taxon>
        <taxon>Streptomycetaceae</taxon>
        <taxon>Streptomyces</taxon>
    </lineage>
</organism>
<proteinExistence type="predicted"/>
<feature type="compositionally biased region" description="Polar residues" evidence="4">
    <location>
        <begin position="39"/>
        <end position="49"/>
    </location>
</feature>
<evidence type="ECO:0000256" key="3">
    <source>
        <dbReference type="PROSITE-ProRule" id="PRU00023"/>
    </source>
</evidence>
<dbReference type="Proteomes" id="UP001596915">
    <property type="component" value="Unassembled WGS sequence"/>
</dbReference>
<evidence type="ECO:0000256" key="2">
    <source>
        <dbReference type="ARBA" id="ARBA00023043"/>
    </source>
</evidence>
<dbReference type="PROSITE" id="PS50297">
    <property type="entry name" value="ANK_REP_REGION"/>
    <property type="match status" value="1"/>
</dbReference>
<dbReference type="SMART" id="SM00248">
    <property type="entry name" value="ANK"/>
    <property type="match status" value="2"/>
</dbReference>
<dbReference type="SUPFAM" id="SSF48403">
    <property type="entry name" value="Ankyrin repeat"/>
    <property type="match status" value="1"/>
</dbReference>
<dbReference type="EMBL" id="JBHTGL010000008">
    <property type="protein sequence ID" value="MFD0623355.1"/>
    <property type="molecule type" value="Genomic_DNA"/>
</dbReference>
<protein>
    <submittedName>
        <fullName evidence="6">Ankyrin repeat domain-containing protein</fullName>
    </submittedName>
</protein>
<dbReference type="PANTHER" id="PTHR24171:SF8">
    <property type="entry name" value="BRCA1-ASSOCIATED RING DOMAIN PROTEIN 1"/>
    <property type="match status" value="1"/>
</dbReference>
<keyword evidence="7" id="KW-1185">Reference proteome</keyword>
<keyword evidence="1" id="KW-0677">Repeat</keyword>
<comment type="caution">
    <text evidence="6">The sequence shown here is derived from an EMBL/GenBank/DDBJ whole genome shotgun (WGS) entry which is preliminary data.</text>
</comment>
<dbReference type="PROSITE" id="PS50088">
    <property type="entry name" value="ANK_REPEAT"/>
    <property type="match status" value="1"/>
</dbReference>
<feature type="signal peptide" evidence="5">
    <location>
        <begin position="1"/>
        <end position="23"/>
    </location>
</feature>
<dbReference type="Gene3D" id="1.25.40.20">
    <property type="entry name" value="Ankyrin repeat-containing domain"/>
    <property type="match status" value="1"/>
</dbReference>
<evidence type="ECO:0000313" key="7">
    <source>
        <dbReference type="Proteomes" id="UP001596915"/>
    </source>
</evidence>
<evidence type="ECO:0000256" key="4">
    <source>
        <dbReference type="SAM" id="MobiDB-lite"/>
    </source>
</evidence>
<name>A0ABW2WTQ3_9ACTN</name>
<evidence type="ECO:0000256" key="5">
    <source>
        <dbReference type="SAM" id="SignalP"/>
    </source>
</evidence>
<dbReference type="PROSITE" id="PS51257">
    <property type="entry name" value="PROKAR_LIPOPROTEIN"/>
    <property type="match status" value="1"/>
</dbReference>